<evidence type="ECO:0008006" key="4">
    <source>
        <dbReference type="Google" id="ProtNLM"/>
    </source>
</evidence>
<sequence>MFYSEAVKVVVRVKLLPTPAQAMALSATLAACNEAAGWVSEIAFRTGRMSRSALQKECYPGLKDRGLSAQPALHVIRKTADAYTVLEANVGAGNLTGKSRARAKSKPITFRPDAA</sequence>
<evidence type="ECO:0000313" key="2">
    <source>
        <dbReference type="EMBL" id="SER01031.1"/>
    </source>
</evidence>
<keyword evidence="3" id="KW-1185">Reference proteome</keyword>
<evidence type="ECO:0000256" key="1">
    <source>
        <dbReference type="SAM" id="SignalP"/>
    </source>
</evidence>
<dbReference type="AlphaFoldDB" id="A0A1H9KPD8"/>
<accession>A0A1H9KPD8</accession>
<dbReference type="STRING" id="65499.SAMN04488000_105430"/>
<protein>
    <recommendedName>
        <fullName evidence="4">Transposase</fullName>
    </recommendedName>
</protein>
<gene>
    <name evidence="2" type="ORF">SAMN04488000_105430</name>
</gene>
<keyword evidence="1" id="KW-0732">Signal</keyword>
<evidence type="ECO:0000313" key="3">
    <source>
        <dbReference type="Proteomes" id="UP000199503"/>
    </source>
</evidence>
<dbReference type="EMBL" id="FOFV01000005">
    <property type="protein sequence ID" value="SER01031.1"/>
    <property type="molecule type" value="Genomic_DNA"/>
</dbReference>
<reference evidence="3" key="1">
    <citation type="submission" date="2016-10" db="EMBL/GenBank/DDBJ databases">
        <authorList>
            <person name="Varghese N."/>
            <person name="Submissions S."/>
        </authorList>
    </citation>
    <scope>NUCLEOTIDE SEQUENCE [LARGE SCALE GENOMIC DNA]</scope>
    <source>
        <strain evidence="3">DSM 44437</strain>
    </source>
</reference>
<feature type="signal peptide" evidence="1">
    <location>
        <begin position="1"/>
        <end position="22"/>
    </location>
</feature>
<name>A0A1H9KPD8_9PSEU</name>
<organism evidence="2 3">
    <name type="scientific">Lentzea albida</name>
    <dbReference type="NCBI Taxonomy" id="65499"/>
    <lineage>
        <taxon>Bacteria</taxon>
        <taxon>Bacillati</taxon>
        <taxon>Actinomycetota</taxon>
        <taxon>Actinomycetes</taxon>
        <taxon>Pseudonocardiales</taxon>
        <taxon>Pseudonocardiaceae</taxon>
        <taxon>Lentzea</taxon>
    </lineage>
</organism>
<proteinExistence type="predicted"/>
<dbReference type="Proteomes" id="UP000199503">
    <property type="component" value="Unassembled WGS sequence"/>
</dbReference>
<feature type="chain" id="PRO_5011783787" description="Transposase" evidence="1">
    <location>
        <begin position="23"/>
        <end position="115"/>
    </location>
</feature>
<dbReference type="RefSeq" id="WP_218159646.1">
    <property type="nucleotide sequence ID" value="NZ_FOFV01000005.1"/>
</dbReference>